<dbReference type="InterPro" id="IPR001005">
    <property type="entry name" value="SANT/Myb"/>
</dbReference>
<dbReference type="SUPFAM" id="SSF46689">
    <property type="entry name" value="Homeodomain-like"/>
    <property type="match status" value="1"/>
</dbReference>
<dbReference type="SMART" id="SM00717">
    <property type="entry name" value="SANT"/>
    <property type="match status" value="1"/>
</dbReference>
<keyword evidence="2" id="KW-0539">Nucleus</keyword>
<evidence type="ECO:0000313" key="7">
    <source>
        <dbReference type="Proteomes" id="UP001163823"/>
    </source>
</evidence>
<comment type="caution">
    <text evidence="6">The sequence shown here is derived from an EMBL/GenBank/DDBJ whole genome shotgun (WGS) entry which is preliminary data.</text>
</comment>
<dbReference type="Proteomes" id="UP001163823">
    <property type="component" value="Chromosome 7"/>
</dbReference>
<dbReference type="GO" id="GO:0005634">
    <property type="term" value="C:nucleus"/>
    <property type="evidence" value="ECO:0007669"/>
    <property type="project" value="UniProtKB-SubCell"/>
</dbReference>
<feature type="region of interest" description="Disordered" evidence="3">
    <location>
        <begin position="332"/>
        <end position="359"/>
    </location>
</feature>
<organism evidence="6 7">
    <name type="scientific">Quillaja saponaria</name>
    <name type="common">Soap bark tree</name>
    <dbReference type="NCBI Taxonomy" id="32244"/>
    <lineage>
        <taxon>Eukaryota</taxon>
        <taxon>Viridiplantae</taxon>
        <taxon>Streptophyta</taxon>
        <taxon>Embryophyta</taxon>
        <taxon>Tracheophyta</taxon>
        <taxon>Spermatophyta</taxon>
        <taxon>Magnoliopsida</taxon>
        <taxon>eudicotyledons</taxon>
        <taxon>Gunneridae</taxon>
        <taxon>Pentapetalae</taxon>
        <taxon>rosids</taxon>
        <taxon>fabids</taxon>
        <taxon>Fabales</taxon>
        <taxon>Quillajaceae</taxon>
        <taxon>Quillaja</taxon>
    </lineage>
</organism>
<evidence type="ECO:0000256" key="3">
    <source>
        <dbReference type="SAM" id="MobiDB-lite"/>
    </source>
</evidence>
<sequence length="629" mass="69847">METVVGVVGSDEEKIEETGVNRNSSALYSPKQIASPVVYKLVRVEVDGRLVPATDDEVMKVEDFLEHDKTEMCVIADTGQSVGCISLERSSSGKLQLECSKGGSQSDNMKTDPGKLNARVEEIVPSSVPSLDDNHNNLSGTVGECSGPLDGPIEIGSSASSVCTSLRLDFSMLQGELCLDKLSIRELHELFRVTFGRETTVKDKQWLKRRIAMGLTNSCDVSTTSFIIKDDRWVKKDEEESCKIVDPPTKESTVGAMNINCNDPSTAQNNQNEENHIVSEKRPRDHNVEYDFANEDLQAEQSGAKRIRKPTRRYIEELSEVDSRDYNQRMSSASKNTGLAQMSSKSCVRSDRNSSSEGRRVVTRLDSIGGSGIQVPYVSRVRRSRPRKNIMSLMKFHPAGMDMAAELVNKALEVHGPQPDSESDASDCVMKSRSATRRIRQPCIAEREKDKQYPVMGITELEQDLTAKQADSCSYTSDDNIVTVPTAKGGMRRKHHRAWTLVEVMKLVEGVSRCGAGRWSEIKRLAFASYSYRTSVDLKDKWRNLLKASFAQAPVDEGFNSRKHGSAPIPEQILVRVRELAELNAQVPPNLSSGKLTVGTRSVQDASSGVTQMFMILKETSFFFMVHLK</sequence>
<accession>A0AAD7PPB9</accession>
<dbReference type="CDD" id="cd11660">
    <property type="entry name" value="SANT_TRF"/>
    <property type="match status" value="1"/>
</dbReference>
<comment type="subcellular location">
    <subcellularLocation>
        <location evidence="1">Nucleus</location>
    </subcellularLocation>
</comment>
<dbReference type="EMBL" id="JARAOO010000007">
    <property type="protein sequence ID" value="KAJ7963236.1"/>
    <property type="molecule type" value="Genomic_DNA"/>
</dbReference>
<name>A0AAD7PPB9_QUISA</name>
<dbReference type="PANTHER" id="PTHR47122">
    <property type="entry name" value="MYB-LIKE DNA-BINDING DOMAIN CONTAINING PROTEIN, EXPRESSED"/>
    <property type="match status" value="1"/>
</dbReference>
<feature type="compositionally biased region" description="Basic and acidic residues" evidence="3">
    <location>
        <begin position="348"/>
        <end position="359"/>
    </location>
</feature>
<evidence type="ECO:0000259" key="4">
    <source>
        <dbReference type="PROSITE" id="PS50090"/>
    </source>
</evidence>
<reference evidence="6" key="1">
    <citation type="journal article" date="2023" name="Science">
        <title>Elucidation of the pathway for biosynthesis of saponin adjuvants from the soapbark tree.</title>
        <authorList>
            <person name="Reed J."/>
            <person name="Orme A."/>
            <person name="El-Demerdash A."/>
            <person name="Owen C."/>
            <person name="Martin L.B.B."/>
            <person name="Misra R.C."/>
            <person name="Kikuchi S."/>
            <person name="Rejzek M."/>
            <person name="Martin A.C."/>
            <person name="Harkess A."/>
            <person name="Leebens-Mack J."/>
            <person name="Louveau T."/>
            <person name="Stephenson M.J."/>
            <person name="Osbourn A."/>
        </authorList>
    </citation>
    <scope>NUCLEOTIDE SEQUENCE</scope>
    <source>
        <strain evidence="6">S10</strain>
    </source>
</reference>
<evidence type="ECO:0000256" key="1">
    <source>
        <dbReference type="ARBA" id="ARBA00004123"/>
    </source>
</evidence>
<feature type="compositionally biased region" description="Polar residues" evidence="3">
    <location>
        <begin position="332"/>
        <end position="347"/>
    </location>
</feature>
<dbReference type="Gene3D" id="1.10.246.220">
    <property type="match status" value="1"/>
</dbReference>
<dbReference type="PROSITE" id="PS50090">
    <property type="entry name" value="MYB_LIKE"/>
    <property type="match status" value="1"/>
</dbReference>
<feature type="domain" description="Myb-like" evidence="4">
    <location>
        <begin position="499"/>
        <end position="546"/>
    </location>
</feature>
<dbReference type="AlphaFoldDB" id="A0AAD7PPB9"/>
<dbReference type="PANTHER" id="PTHR47122:SF4">
    <property type="entry name" value="TRF-LIKE 3"/>
    <property type="match status" value="1"/>
</dbReference>
<protein>
    <submittedName>
        <fullName evidence="6">Telomere repeat-binding 6-like protein</fullName>
    </submittedName>
</protein>
<evidence type="ECO:0000259" key="5">
    <source>
        <dbReference type="PROSITE" id="PS51294"/>
    </source>
</evidence>
<evidence type="ECO:0000256" key="2">
    <source>
        <dbReference type="ARBA" id="ARBA00023242"/>
    </source>
</evidence>
<gene>
    <name evidence="6" type="ORF">O6P43_018360</name>
</gene>
<feature type="domain" description="HTH myb-type" evidence="5">
    <location>
        <begin position="491"/>
        <end position="550"/>
    </location>
</feature>
<keyword evidence="7" id="KW-1185">Reference proteome</keyword>
<proteinExistence type="predicted"/>
<dbReference type="KEGG" id="qsa:O6P43_018360"/>
<dbReference type="InterPro" id="IPR017930">
    <property type="entry name" value="Myb_dom"/>
</dbReference>
<evidence type="ECO:0000313" key="6">
    <source>
        <dbReference type="EMBL" id="KAJ7963236.1"/>
    </source>
</evidence>
<dbReference type="Pfam" id="PF00249">
    <property type="entry name" value="Myb_DNA-binding"/>
    <property type="match status" value="1"/>
</dbReference>
<dbReference type="PROSITE" id="PS51294">
    <property type="entry name" value="HTH_MYB"/>
    <property type="match status" value="1"/>
</dbReference>
<dbReference type="InterPro" id="IPR009057">
    <property type="entry name" value="Homeodomain-like_sf"/>
</dbReference>